<evidence type="ECO:0000313" key="4">
    <source>
        <dbReference type="EMBL" id="KAF2478764.1"/>
    </source>
</evidence>
<feature type="transmembrane region" description="Helical" evidence="2">
    <location>
        <begin position="9"/>
        <end position="29"/>
    </location>
</feature>
<evidence type="ECO:0000313" key="5">
    <source>
        <dbReference type="Proteomes" id="UP000799767"/>
    </source>
</evidence>
<keyword evidence="2" id="KW-0472">Membrane</keyword>
<evidence type="ECO:0000256" key="1">
    <source>
        <dbReference type="SAM" id="MobiDB-lite"/>
    </source>
</evidence>
<accession>A0A6A6PGA5</accession>
<dbReference type="PANTHER" id="PTHR12203">
    <property type="entry name" value="KDEL LYS-ASP-GLU-LEU CONTAINING - RELATED"/>
    <property type="match status" value="1"/>
</dbReference>
<evidence type="ECO:0000256" key="2">
    <source>
        <dbReference type="SAM" id="Phobius"/>
    </source>
</evidence>
<feature type="compositionally biased region" description="Low complexity" evidence="1">
    <location>
        <begin position="48"/>
        <end position="62"/>
    </location>
</feature>
<dbReference type="InterPro" id="IPR051091">
    <property type="entry name" value="O-Glucosyltr/Glycosyltrsf_90"/>
</dbReference>
<gene>
    <name evidence="4" type="ORF">BDY17DRAFT_305802</name>
</gene>
<dbReference type="SMART" id="SM00672">
    <property type="entry name" value="CAP10"/>
    <property type="match status" value="1"/>
</dbReference>
<dbReference type="PANTHER" id="PTHR12203:SF107">
    <property type="entry name" value="GLYCOSYL TRANSFERASE CAP10 DOMAIN-CONTAINING PROTEIN"/>
    <property type="match status" value="1"/>
</dbReference>
<keyword evidence="2" id="KW-0812">Transmembrane</keyword>
<organism evidence="4 5">
    <name type="scientific">Neohortaea acidophila</name>
    <dbReference type="NCBI Taxonomy" id="245834"/>
    <lineage>
        <taxon>Eukaryota</taxon>
        <taxon>Fungi</taxon>
        <taxon>Dikarya</taxon>
        <taxon>Ascomycota</taxon>
        <taxon>Pezizomycotina</taxon>
        <taxon>Dothideomycetes</taxon>
        <taxon>Dothideomycetidae</taxon>
        <taxon>Mycosphaerellales</taxon>
        <taxon>Teratosphaeriaceae</taxon>
        <taxon>Neohortaea</taxon>
    </lineage>
</organism>
<feature type="domain" description="Glycosyl transferase CAP10" evidence="3">
    <location>
        <begin position="172"/>
        <end position="414"/>
    </location>
</feature>
<dbReference type="Proteomes" id="UP000799767">
    <property type="component" value="Unassembled WGS sequence"/>
</dbReference>
<dbReference type="GeneID" id="54475916"/>
<dbReference type="RefSeq" id="XP_033585334.1">
    <property type="nucleotide sequence ID" value="XM_033734914.1"/>
</dbReference>
<dbReference type="AlphaFoldDB" id="A0A6A6PGA5"/>
<reference evidence="4" key="1">
    <citation type="journal article" date="2020" name="Stud. Mycol.">
        <title>101 Dothideomycetes genomes: a test case for predicting lifestyles and emergence of pathogens.</title>
        <authorList>
            <person name="Haridas S."/>
            <person name="Albert R."/>
            <person name="Binder M."/>
            <person name="Bloem J."/>
            <person name="Labutti K."/>
            <person name="Salamov A."/>
            <person name="Andreopoulos B."/>
            <person name="Baker S."/>
            <person name="Barry K."/>
            <person name="Bills G."/>
            <person name="Bluhm B."/>
            <person name="Cannon C."/>
            <person name="Castanera R."/>
            <person name="Culley D."/>
            <person name="Daum C."/>
            <person name="Ezra D."/>
            <person name="Gonzalez J."/>
            <person name="Henrissat B."/>
            <person name="Kuo A."/>
            <person name="Liang C."/>
            <person name="Lipzen A."/>
            <person name="Lutzoni F."/>
            <person name="Magnuson J."/>
            <person name="Mondo S."/>
            <person name="Nolan M."/>
            <person name="Ohm R."/>
            <person name="Pangilinan J."/>
            <person name="Park H.-J."/>
            <person name="Ramirez L."/>
            <person name="Alfaro M."/>
            <person name="Sun H."/>
            <person name="Tritt A."/>
            <person name="Yoshinaga Y."/>
            <person name="Zwiers L.-H."/>
            <person name="Turgeon B."/>
            <person name="Goodwin S."/>
            <person name="Spatafora J."/>
            <person name="Crous P."/>
            <person name="Grigoriev I."/>
        </authorList>
    </citation>
    <scope>NUCLEOTIDE SEQUENCE</scope>
    <source>
        <strain evidence="4">CBS 113389</strain>
    </source>
</reference>
<keyword evidence="5" id="KW-1185">Reference proteome</keyword>
<proteinExistence type="predicted"/>
<feature type="region of interest" description="Disordered" evidence="1">
    <location>
        <begin position="48"/>
        <end position="78"/>
    </location>
</feature>
<dbReference type="EMBL" id="MU001643">
    <property type="protein sequence ID" value="KAF2478764.1"/>
    <property type="molecule type" value="Genomic_DNA"/>
</dbReference>
<sequence length="468" mass="53481">MRMSAAQTAAYVCIYLLAGLFAGLVVLQFREAGTPSFAFAWHRRAQPASTPSDASSTSPAGSNGVDNTTPPWTFEYTRDGNNHGLSEEQCTAAFPLLTMEIDRAVEYRHNVAGNITLDDLEIKWRGHGILRILIHENQLYIVDTLNVGRGHRTRYLATLNSINAALRSYPGTLPTVEFTFTVQDNSLIGEGNSNRTVLAYARRAEEPSVWLMPDFVFWGWPQFGMPSYAADFRAVLDDSEMAFLDKKPQLVWRGSIDNNPARKKLAELSKDQPWSNVRGIDWLNKEDPTKNVISMEEHCDYMFTAMTEGMTWGGRLKLLLNCHSVMISHEMAWLEWYHHLLAPSGEAQNYILLEHFDGLRKTMRRLLEPAHRHEAQRIADNARRVFREQYLTPAAVSCYWRALFRGWASVQGFQPSPWMEPEVDPSRTGKLRRRPRGTSFEAYAIMESTEWEVPAQPRMLVNDPETYW</sequence>
<dbReference type="InterPro" id="IPR006598">
    <property type="entry name" value="CAP10"/>
</dbReference>
<dbReference type="Pfam" id="PF05686">
    <property type="entry name" value="Glyco_transf_90"/>
    <property type="match status" value="1"/>
</dbReference>
<keyword evidence="2" id="KW-1133">Transmembrane helix</keyword>
<dbReference type="GO" id="GO:0016740">
    <property type="term" value="F:transferase activity"/>
    <property type="evidence" value="ECO:0007669"/>
    <property type="project" value="UniProtKB-KW"/>
</dbReference>
<protein>
    <submittedName>
        <fullName evidence="4">Glycosyl transferase family 90-domain-containing protein</fullName>
    </submittedName>
</protein>
<keyword evidence="4" id="KW-0808">Transferase</keyword>
<dbReference type="OrthoDB" id="202415at2759"/>
<evidence type="ECO:0000259" key="3">
    <source>
        <dbReference type="SMART" id="SM00672"/>
    </source>
</evidence>
<name>A0A6A6PGA5_9PEZI</name>